<dbReference type="OrthoDB" id="5413827at2759"/>
<evidence type="ECO:0000313" key="2">
    <source>
        <dbReference type="EMBL" id="RMY60563.1"/>
    </source>
</evidence>
<comment type="caution">
    <text evidence="2">The sequence shown here is derived from an EMBL/GenBank/DDBJ whole genome shotgun (WGS) entry which is preliminary data.</text>
</comment>
<feature type="compositionally biased region" description="Polar residues" evidence="1">
    <location>
        <begin position="15"/>
        <end position="25"/>
    </location>
</feature>
<evidence type="ECO:0000313" key="3">
    <source>
        <dbReference type="Proteomes" id="UP000270230"/>
    </source>
</evidence>
<protein>
    <submittedName>
        <fullName evidence="2">Uncharacterized protein</fullName>
    </submittedName>
</protein>
<feature type="region of interest" description="Disordered" evidence="1">
    <location>
        <begin position="1"/>
        <end position="32"/>
    </location>
</feature>
<gene>
    <name evidence="2" type="ORF">D0865_01457</name>
</gene>
<dbReference type="EMBL" id="QWIN01000061">
    <property type="protein sequence ID" value="RMY60563.1"/>
    <property type="molecule type" value="Genomic_DNA"/>
</dbReference>
<organism evidence="2 3">
    <name type="scientific">Hortaea werneckii</name>
    <name type="common">Black yeast</name>
    <name type="synonym">Cladosporium werneckii</name>
    <dbReference type="NCBI Taxonomy" id="91943"/>
    <lineage>
        <taxon>Eukaryota</taxon>
        <taxon>Fungi</taxon>
        <taxon>Dikarya</taxon>
        <taxon>Ascomycota</taxon>
        <taxon>Pezizomycotina</taxon>
        <taxon>Dothideomycetes</taxon>
        <taxon>Dothideomycetidae</taxon>
        <taxon>Mycosphaerellales</taxon>
        <taxon>Teratosphaeriaceae</taxon>
        <taxon>Hortaea</taxon>
    </lineage>
</organism>
<accession>A0A3M7D8T8</accession>
<name>A0A3M7D8T8_HORWE</name>
<evidence type="ECO:0000256" key="1">
    <source>
        <dbReference type="SAM" id="MobiDB-lite"/>
    </source>
</evidence>
<dbReference type="Proteomes" id="UP000270230">
    <property type="component" value="Unassembled WGS sequence"/>
</dbReference>
<reference evidence="2 3" key="1">
    <citation type="journal article" date="2018" name="BMC Genomics">
        <title>Genomic evidence for intraspecific hybridization in a clonal and extremely halotolerant yeast.</title>
        <authorList>
            <person name="Gostincar C."/>
            <person name="Stajich J.E."/>
            <person name="Zupancic J."/>
            <person name="Zalar P."/>
            <person name="Gunde-Cimerman N."/>
        </authorList>
    </citation>
    <scope>NUCLEOTIDE SEQUENCE [LARGE SCALE GENOMIC DNA]</scope>
    <source>
        <strain evidence="2 3">EXF-151</strain>
    </source>
</reference>
<sequence>MTDNSTHLSGDEAPASTSDSPQTAVATPPKRVNFPLPRELRDQIYGYLLHHEYTEHSKYAESSAQGVRLASSYKFHTSILAVNTQIGEEATEVLRSNDFVLVTMNWSLNKALKAFEVPIVCDLSYCNIQFGHLRIDYKLHAKPGCMLQDERKFVVIRFGLIKLCKLLQYHHLGHPSFAPVVLHGIKDASNPHHPFIRAGGAGYKRYKFGSSINVHDRVRKPLSRAKKRRLLEPFRNLIIGGQLMEIDKILPEPELANFKLFMAPPVVNSLPLTWCLLDLTREMKAAADQHVLTGCFTKASQLYGDTLRPLGQFELSTKKARTVPGVLCVLVLIDIYLCRAMMELSTSWPGDAEEWLRYANATLSVNADLCQAFSPEFKIGSVEIKVGSARNMALFWLAMLCRVAERHRSGLQAIKYCFKRKENFRAIMALNDKEKVADYFDHDVNYLGTLIPEDDDDETATVPVVDKNKLSLFQLPPLIFDFPLPDGWSKPVDWFGFLDREMYEYMLNKGLVSAP</sequence>
<dbReference type="AlphaFoldDB" id="A0A3M7D8T8"/>
<proteinExistence type="predicted"/>
<dbReference type="VEuPathDB" id="FungiDB:BTJ68_12508"/>